<evidence type="ECO:0000313" key="5">
    <source>
        <dbReference type="Proteomes" id="UP001041814"/>
    </source>
</evidence>
<dbReference type="SUPFAM" id="SSF55729">
    <property type="entry name" value="Acyl-CoA N-acyltransferases (Nat)"/>
    <property type="match status" value="1"/>
</dbReference>
<keyword evidence="2" id="KW-0012">Acyltransferase</keyword>
<name>A0ABS1DT43_RUBGE</name>
<reference evidence="4" key="1">
    <citation type="submission" date="2017-08" db="EMBL/GenBank/DDBJ databases">
        <authorList>
            <person name="Imhoff J.F."/>
            <person name="Rahn T."/>
            <person name="Kuenzel S."/>
            <person name="Neulinger S.C."/>
        </authorList>
    </citation>
    <scope>NUCLEOTIDE SEQUENCE</scope>
    <source>
        <strain evidence="4">IM 151</strain>
    </source>
</reference>
<evidence type="ECO:0000259" key="3">
    <source>
        <dbReference type="PROSITE" id="PS51186"/>
    </source>
</evidence>
<organism evidence="4 5">
    <name type="scientific">Rubrivivax gelatinosus</name>
    <name type="common">Rhodocyclus gelatinosus</name>
    <name type="synonym">Rhodopseudomonas gelatinosa</name>
    <dbReference type="NCBI Taxonomy" id="28068"/>
    <lineage>
        <taxon>Bacteria</taxon>
        <taxon>Pseudomonadati</taxon>
        <taxon>Pseudomonadota</taxon>
        <taxon>Betaproteobacteria</taxon>
        <taxon>Burkholderiales</taxon>
        <taxon>Sphaerotilaceae</taxon>
        <taxon>Rubrivivax</taxon>
    </lineage>
</organism>
<dbReference type="EMBL" id="NRRU01000032">
    <property type="protein sequence ID" value="MBK1713166.1"/>
    <property type="molecule type" value="Genomic_DNA"/>
</dbReference>
<reference evidence="4" key="2">
    <citation type="journal article" date="2020" name="Microorganisms">
        <title>Osmotic Adaptation and Compatible Solute Biosynthesis of Phototrophic Bacteria as Revealed from Genome Analyses.</title>
        <authorList>
            <person name="Imhoff J.F."/>
            <person name="Rahn T."/>
            <person name="Kunzel S."/>
            <person name="Keller A."/>
            <person name="Neulinger S.C."/>
        </authorList>
    </citation>
    <scope>NUCLEOTIDE SEQUENCE</scope>
    <source>
        <strain evidence="4">IM 151</strain>
    </source>
</reference>
<evidence type="ECO:0000256" key="2">
    <source>
        <dbReference type="ARBA" id="ARBA00023315"/>
    </source>
</evidence>
<comment type="caution">
    <text evidence="4">The sequence shown here is derived from an EMBL/GenBank/DDBJ whole genome shotgun (WGS) entry which is preliminary data.</text>
</comment>
<dbReference type="InterPro" id="IPR050832">
    <property type="entry name" value="Bact_Acetyltransf"/>
</dbReference>
<dbReference type="PANTHER" id="PTHR43877">
    <property type="entry name" value="AMINOALKYLPHOSPHONATE N-ACETYLTRANSFERASE-RELATED-RELATED"/>
    <property type="match status" value="1"/>
</dbReference>
<dbReference type="CDD" id="cd04301">
    <property type="entry name" value="NAT_SF"/>
    <property type="match status" value="1"/>
</dbReference>
<feature type="domain" description="N-acetyltransferase" evidence="3">
    <location>
        <begin position="12"/>
        <end position="153"/>
    </location>
</feature>
<dbReference type="Proteomes" id="UP001041814">
    <property type="component" value="Unassembled WGS sequence"/>
</dbReference>
<dbReference type="InterPro" id="IPR016181">
    <property type="entry name" value="Acyl_CoA_acyltransferase"/>
</dbReference>
<dbReference type="InterPro" id="IPR000182">
    <property type="entry name" value="GNAT_dom"/>
</dbReference>
<evidence type="ECO:0000256" key="1">
    <source>
        <dbReference type="ARBA" id="ARBA00022679"/>
    </source>
</evidence>
<keyword evidence="1" id="KW-0808">Transferase</keyword>
<gene>
    <name evidence="4" type="ORF">CKO43_10275</name>
</gene>
<protein>
    <recommendedName>
        <fullName evidence="3">N-acetyltransferase domain-containing protein</fullName>
    </recommendedName>
</protein>
<dbReference type="Gene3D" id="3.40.630.30">
    <property type="match status" value="1"/>
</dbReference>
<dbReference type="Pfam" id="PF13673">
    <property type="entry name" value="Acetyltransf_10"/>
    <property type="match status" value="1"/>
</dbReference>
<dbReference type="RefSeq" id="WP_200378591.1">
    <property type="nucleotide sequence ID" value="NZ_NRRU01000032.1"/>
</dbReference>
<sequence length="153" mass="16160">MNPNTTPAQPDFELRVGSWAELGTEAQTIRHAVFVQEQGIPAELEWDAADAGAVHALALQHGRPVATGRWLDAPEAGVARIGRMAVLAPLRGQGAGRAVLDALVEAARAAGKAEILLHAQASAVGFYLRAGFAPAGEPFDEAGIAHQEMRRRL</sequence>
<evidence type="ECO:0000313" key="4">
    <source>
        <dbReference type="EMBL" id="MBK1713166.1"/>
    </source>
</evidence>
<proteinExistence type="predicted"/>
<keyword evidence="5" id="KW-1185">Reference proteome</keyword>
<accession>A0ABS1DT43</accession>
<dbReference type="PROSITE" id="PS51186">
    <property type="entry name" value="GNAT"/>
    <property type="match status" value="1"/>
</dbReference>